<dbReference type="PANTHER" id="PTHR43080">
    <property type="entry name" value="CBS DOMAIN-CONTAINING PROTEIN CBSX3, MITOCHONDRIAL"/>
    <property type="match status" value="1"/>
</dbReference>
<dbReference type="Proteomes" id="UP000773614">
    <property type="component" value="Unassembled WGS sequence"/>
</dbReference>
<proteinExistence type="predicted"/>
<dbReference type="Gene3D" id="3.10.580.10">
    <property type="entry name" value="CBS-domain"/>
    <property type="match status" value="1"/>
</dbReference>
<organism evidence="5 6">
    <name type="scientific">Propylenella binzhouense</name>
    <dbReference type="NCBI Taxonomy" id="2555902"/>
    <lineage>
        <taxon>Bacteria</taxon>
        <taxon>Pseudomonadati</taxon>
        <taxon>Pseudomonadota</taxon>
        <taxon>Alphaproteobacteria</taxon>
        <taxon>Hyphomicrobiales</taxon>
        <taxon>Propylenellaceae</taxon>
        <taxon>Propylenella</taxon>
    </lineage>
</organism>
<dbReference type="InterPro" id="IPR017080">
    <property type="entry name" value="UCP036990_CBS_BON"/>
</dbReference>
<name>A0A964T303_9HYPH</name>
<dbReference type="RefSeq" id="WP_161139875.1">
    <property type="nucleotide sequence ID" value="NZ_SPKJ01000016.1"/>
</dbReference>
<feature type="domain" description="BON" evidence="3">
    <location>
        <begin position="156"/>
        <end position="226"/>
    </location>
</feature>
<sequence>MLARDIMTSPVVSVDPDASVEDIAKLLLAKGISAVPVVDPEKGAVGMVSEADLMHRPELGAQTRRRWWLDLFAAREVALAKEFVKQHGLKARDVMHEGVESVAPEADAADIVAAMEAAGVRRVLVREGGELRGIVTRSNLLPAFLAGREAQRAAERDGSIRAAILEKLAGQPWATLARDGVRVSEGVVTLSGVVSSEEERRALRIAAESVPGVTRVIDRTEIAVSAVPYWD</sequence>
<keyword evidence="1 2" id="KW-0129">CBS domain</keyword>
<feature type="domain" description="CBS" evidence="4">
    <location>
        <begin position="7"/>
        <end position="63"/>
    </location>
</feature>
<evidence type="ECO:0000256" key="2">
    <source>
        <dbReference type="PROSITE-ProRule" id="PRU00703"/>
    </source>
</evidence>
<evidence type="ECO:0000259" key="3">
    <source>
        <dbReference type="PROSITE" id="PS50914"/>
    </source>
</evidence>
<dbReference type="InterPro" id="IPR046342">
    <property type="entry name" value="CBS_dom_sf"/>
</dbReference>
<dbReference type="PIRSF" id="PIRSF036990">
    <property type="entry name" value="UCP036990_CBS_BON"/>
    <property type="match status" value="1"/>
</dbReference>
<evidence type="ECO:0000256" key="1">
    <source>
        <dbReference type="ARBA" id="ARBA00023122"/>
    </source>
</evidence>
<dbReference type="EMBL" id="SPKJ01000016">
    <property type="protein sequence ID" value="MYZ47528.1"/>
    <property type="molecule type" value="Genomic_DNA"/>
</dbReference>
<dbReference type="Pfam" id="PF00571">
    <property type="entry name" value="CBS"/>
    <property type="match status" value="2"/>
</dbReference>
<protein>
    <submittedName>
        <fullName evidence="5">CBS domain-containing protein</fullName>
    </submittedName>
</protein>
<keyword evidence="6" id="KW-1185">Reference proteome</keyword>
<dbReference type="PANTHER" id="PTHR43080:SF26">
    <property type="entry name" value="REGULATORY PROTEIN"/>
    <property type="match status" value="1"/>
</dbReference>
<comment type="caution">
    <text evidence="5">The sequence shown here is derived from an EMBL/GenBank/DDBJ whole genome shotgun (WGS) entry which is preliminary data.</text>
</comment>
<dbReference type="Gene3D" id="3.30.1340.30">
    <property type="match status" value="1"/>
</dbReference>
<dbReference type="InterPro" id="IPR014004">
    <property type="entry name" value="Transpt-assoc_nodulatn_dom_bac"/>
</dbReference>
<reference evidence="5" key="1">
    <citation type="submission" date="2019-03" db="EMBL/GenBank/DDBJ databases">
        <title>Afifella sp. nov., isolated from activated sludge.</title>
        <authorList>
            <person name="Li Q."/>
            <person name="Liu Y."/>
        </authorList>
    </citation>
    <scope>NUCLEOTIDE SEQUENCE</scope>
    <source>
        <strain evidence="5">L72</strain>
    </source>
</reference>
<dbReference type="SUPFAM" id="SSF54631">
    <property type="entry name" value="CBS-domain pair"/>
    <property type="match status" value="1"/>
</dbReference>
<evidence type="ECO:0000313" key="5">
    <source>
        <dbReference type="EMBL" id="MYZ47528.1"/>
    </source>
</evidence>
<evidence type="ECO:0000313" key="6">
    <source>
        <dbReference type="Proteomes" id="UP000773614"/>
    </source>
</evidence>
<dbReference type="Pfam" id="PF04972">
    <property type="entry name" value="BON"/>
    <property type="match status" value="1"/>
</dbReference>
<dbReference type="SMART" id="SM00116">
    <property type="entry name" value="CBS"/>
    <property type="match status" value="2"/>
</dbReference>
<gene>
    <name evidence="5" type="ORF">E4O86_07365</name>
</gene>
<dbReference type="InterPro" id="IPR051257">
    <property type="entry name" value="Diverse_CBS-Domain"/>
</dbReference>
<dbReference type="PROSITE" id="PS51371">
    <property type="entry name" value="CBS"/>
    <property type="match status" value="2"/>
</dbReference>
<dbReference type="OrthoDB" id="9783590at2"/>
<evidence type="ECO:0000259" key="4">
    <source>
        <dbReference type="PROSITE" id="PS51371"/>
    </source>
</evidence>
<dbReference type="SMART" id="SM00749">
    <property type="entry name" value="BON"/>
    <property type="match status" value="1"/>
</dbReference>
<dbReference type="InterPro" id="IPR007055">
    <property type="entry name" value="BON_dom"/>
</dbReference>
<feature type="domain" description="CBS" evidence="4">
    <location>
        <begin position="95"/>
        <end position="150"/>
    </location>
</feature>
<dbReference type="PROSITE" id="PS50914">
    <property type="entry name" value="BON"/>
    <property type="match status" value="1"/>
</dbReference>
<dbReference type="AlphaFoldDB" id="A0A964T303"/>
<dbReference type="CDD" id="cd04586">
    <property type="entry name" value="CBS_pair_BON_assoc"/>
    <property type="match status" value="1"/>
</dbReference>
<accession>A0A964T303</accession>
<dbReference type="InterPro" id="IPR000644">
    <property type="entry name" value="CBS_dom"/>
</dbReference>